<dbReference type="InterPro" id="IPR027417">
    <property type="entry name" value="P-loop_NTPase"/>
</dbReference>
<evidence type="ECO:0000256" key="9">
    <source>
        <dbReference type="SAM" id="MobiDB-lite"/>
    </source>
</evidence>
<feature type="domain" description="Tr-type G" evidence="10">
    <location>
        <begin position="1"/>
        <end position="162"/>
    </location>
</feature>
<comment type="function">
    <text evidence="8">One of the essential components for the initiation of protein synthesis. Protects formylmethionyl-tRNA from spontaneous hydrolysis and promotes its binding to the 30S ribosomal subunits. Also involved in the hydrolysis of GTP during the formation of the 70S ribosomal complex.</text>
</comment>
<dbReference type="InterPro" id="IPR053905">
    <property type="entry name" value="EF-G-like_DII"/>
</dbReference>
<name>A0A1G1VTX0_9BACT</name>
<dbReference type="GO" id="GO:0003743">
    <property type="term" value="F:translation initiation factor activity"/>
    <property type="evidence" value="ECO:0007669"/>
    <property type="project" value="UniProtKB-UniRule"/>
</dbReference>
<comment type="similarity">
    <text evidence="1 8">Belongs to the TRAFAC class translation factor GTPase superfamily. Classic translation factor GTPase family. IF-2 subfamily.</text>
</comment>
<keyword evidence="4" id="KW-0547">Nucleotide-binding</keyword>
<feature type="region of interest" description="Disordered" evidence="9">
    <location>
        <begin position="256"/>
        <end position="284"/>
    </location>
</feature>
<gene>
    <name evidence="11" type="ORF">A2786_05285</name>
</gene>
<feature type="compositionally biased region" description="Basic and acidic residues" evidence="9">
    <location>
        <begin position="269"/>
        <end position="284"/>
    </location>
</feature>
<dbReference type="Proteomes" id="UP000179233">
    <property type="component" value="Unassembled WGS sequence"/>
</dbReference>
<dbReference type="Pfam" id="PF22042">
    <property type="entry name" value="EF-G_D2"/>
    <property type="match status" value="1"/>
</dbReference>
<evidence type="ECO:0000256" key="8">
    <source>
        <dbReference type="RuleBase" id="RU000644"/>
    </source>
</evidence>
<dbReference type="InterPro" id="IPR000795">
    <property type="entry name" value="T_Tr_GTP-bd_dom"/>
</dbReference>
<dbReference type="GO" id="GO:0005737">
    <property type="term" value="C:cytoplasm"/>
    <property type="evidence" value="ECO:0007669"/>
    <property type="project" value="UniProtKB-UniRule"/>
</dbReference>
<dbReference type="InterPro" id="IPR023115">
    <property type="entry name" value="TIF_IF2_dom3"/>
</dbReference>
<evidence type="ECO:0000256" key="6">
    <source>
        <dbReference type="ARBA" id="ARBA00023134"/>
    </source>
</evidence>
<dbReference type="Gene3D" id="3.40.50.10050">
    <property type="entry name" value="Translation initiation factor IF- 2, domain 3"/>
    <property type="match status" value="1"/>
</dbReference>
<dbReference type="FunFam" id="2.40.30.10:FF:000008">
    <property type="entry name" value="Translation initiation factor IF-2"/>
    <property type="match status" value="1"/>
</dbReference>
<dbReference type="FunFam" id="3.40.50.10050:FF:000001">
    <property type="entry name" value="Translation initiation factor IF-2"/>
    <property type="match status" value="1"/>
</dbReference>
<dbReference type="FunFam" id="3.40.50.300:FF:000019">
    <property type="entry name" value="Translation initiation factor IF-2"/>
    <property type="match status" value="1"/>
</dbReference>
<dbReference type="GO" id="GO:0003924">
    <property type="term" value="F:GTPase activity"/>
    <property type="evidence" value="ECO:0007669"/>
    <property type="project" value="InterPro"/>
</dbReference>
<dbReference type="InterPro" id="IPR005225">
    <property type="entry name" value="Small_GTP-bd"/>
</dbReference>
<evidence type="ECO:0000256" key="2">
    <source>
        <dbReference type="ARBA" id="ARBA00020675"/>
    </source>
</evidence>
<dbReference type="Pfam" id="PF00009">
    <property type="entry name" value="GTP_EFTU"/>
    <property type="match status" value="1"/>
</dbReference>
<dbReference type="InterPro" id="IPR015760">
    <property type="entry name" value="TIF_IF2"/>
</dbReference>
<accession>A0A1G1VTX0</accession>
<keyword evidence="5 8" id="KW-0648">Protein biosynthesis</keyword>
<dbReference type="PANTHER" id="PTHR43381:SF4">
    <property type="entry name" value="EUKARYOTIC TRANSLATION INITIATION FACTOR 5B"/>
    <property type="match status" value="1"/>
</dbReference>
<dbReference type="SUPFAM" id="SSF52156">
    <property type="entry name" value="Initiation factor IF2/eIF5b, domain 3"/>
    <property type="match status" value="1"/>
</dbReference>
<dbReference type="Gene3D" id="3.40.50.300">
    <property type="entry name" value="P-loop containing nucleotide triphosphate hydrolases"/>
    <property type="match status" value="1"/>
</dbReference>
<dbReference type="SUPFAM" id="SSF50447">
    <property type="entry name" value="Translation proteins"/>
    <property type="match status" value="2"/>
</dbReference>
<dbReference type="AlphaFoldDB" id="A0A1G1VTX0"/>
<dbReference type="NCBIfam" id="TIGR00487">
    <property type="entry name" value="IF-2"/>
    <property type="match status" value="1"/>
</dbReference>
<dbReference type="InterPro" id="IPR009000">
    <property type="entry name" value="Transl_B-barrel_sf"/>
</dbReference>
<dbReference type="Pfam" id="PF11987">
    <property type="entry name" value="IF-2"/>
    <property type="match status" value="1"/>
</dbReference>
<evidence type="ECO:0000313" key="12">
    <source>
        <dbReference type="Proteomes" id="UP000179233"/>
    </source>
</evidence>
<evidence type="ECO:0000256" key="4">
    <source>
        <dbReference type="ARBA" id="ARBA00022741"/>
    </source>
</evidence>
<evidence type="ECO:0000259" key="10">
    <source>
        <dbReference type="PROSITE" id="PS51722"/>
    </source>
</evidence>
<evidence type="ECO:0000313" key="11">
    <source>
        <dbReference type="EMBL" id="OGY18873.1"/>
    </source>
</evidence>
<keyword evidence="6" id="KW-0342">GTP-binding</keyword>
<dbReference type="InterPro" id="IPR036925">
    <property type="entry name" value="TIF_IF2_dom3_sf"/>
</dbReference>
<evidence type="ECO:0000256" key="7">
    <source>
        <dbReference type="NCBIfam" id="TIGR00487"/>
    </source>
</evidence>
<evidence type="ECO:0000256" key="3">
    <source>
        <dbReference type="ARBA" id="ARBA00022540"/>
    </source>
</evidence>
<sequence>MGHVDHGKTTLLDAIRKTNVVASEHGGITQSIGAYQIQYKGRRITFIDTPGHAAFSKMRAHGAQVTDIVVLVIAANDGVKPQTREALQHIRAAKVPFLVAVSKIDLPEANVERVKGQLAEEDVVVESYGGKIPLVEVSAKTGERIGDLLEMILLVSDLEDLRADPQGELDVVVIETRQDRRKGPLATLLVKNGTLKVGSKMTLGDQTITIKALTDADGKPVETAGPATPVEVLGWKKLPGVGQTIRGEEKKLEIVKTEKEQPKQALTNKEAKEDETAEGEEQKEKQTVNVILKTDIAGTLEAITTNLSEEVEIVGSGIGEVNESDVLLASATEAKIYAFNTEVTPSAKKLAEAEKVTIKTFNIIYKLFEDLEKQVLKMLEPTIDEEIVGEAVIIAQFEIHGEHIAGCKVKTGEIKKISPIHLKRGEERVSDAKIKSLHRGKEEIESAKQGTECGIILKPQVDFKLGDVIISYRKIEET</sequence>
<comment type="caution">
    <text evidence="11">The sequence shown here is derived from an EMBL/GenBank/DDBJ whole genome shotgun (WGS) entry which is preliminary data.</text>
</comment>
<proteinExistence type="inferred from homology"/>
<dbReference type="Gene3D" id="2.40.30.10">
    <property type="entry name" value="Translation factors"/>
    <property type="match status" value="2"/>
</dbReference>
<dbReference type="PANTHER" id="PTHR43381">
    <property type="entry name" value="TRANSLATION INITIATION FACTOR IF-2-RELATED"/>
    <property type="match status" value="1"/>
</dbReference>
<dbReference type="NCBIfam" id="TIGR00231">
    <property type="entry name" value="small_GTP"/>
    <property type="match status" value="1"/>
</dbReference>
<dbReference type="GO" id="GO:0005525">
    <property type="term" value="F:GTP binding"/>
    <property type="evidence" value="ECO:0007669"/>
    <property type="project" value="UniProtKB-KW"/>
</dbReference>
<reference evidence="11 12" key="1">
    <citation type="journal article" date="2016" name="Nat. Commun.">
        <title>Thousands of microbial genomes shed light on interconnected biogeochemical processes in an aquifer system.</title>
        <authorList>
            <person name="Anantharaman K."/>
            <person name="Brown C.T."/>
            <person name="Hug L.A."/>
            <person name="Sharon I."/>
            <person name="Castelle C.J."/>
            <person name="Probst A.J."/>
            <person name="Thomas B.C."/>
            <person name="Singh A."/>
            <person name="Wilkins M.J."/>
            <person name="Karaoz U."/>
            <person name="Brodie E.L."/>
            <person name="Williams K.H."/>
            <person name="Hubbard S.S."/>
            <person name="Banfield J.F."/>
        </authorList>
    </citation>
    <scope>NUCLEOTIDE SEQUENCE [LARGE SCALE GENOMIC DNA]</scope>
</reference>
<dbReference type="EMBL" id="MHCJ01000003">
    <property type="protein sequence ID" value="OGY18873.1"/>
    <property type="molecule type" value="Genomic_DNA"/>
</dbReference>
<dbReference type="PROSITE" id="PS51722">
    <property type="entry name" value="G_TR_2"/>
    <property type="match status" value="1"/>
</dbReference>
<dbReference type="InterPro" id="IPR000178">
    <property type="entry name" value="TF_IF2_bacterial-like"/>
</dbReference>
<dbReference type="CDD" id="cd01887">
    <property type="entry name" value="IF2_eIF5B"/>
    <property type="match status" value="1"/>
</dbReference>
<protein>
    <recommendedName>
        <fullName evidence="2 7">Translation initiation factor IF-2</fullName>
    </recommendedName>
</protein>
<evidence type="ECO:0000256" key="5">
    <source>
        <dbReference type="ARBA" id="ARBA00022917"/>
    </source>
</evidence>
<organism evidence="11 12">
    <name type="scientific">Candidatus Chisholmbacteria bacterium RIFCSPHIGHO2_01_FULL_52_32</name>
    <dbReference type="NCBI Taxonomy" id="1797591"/>
    <lineage>
        <taxon>Bacteria</taxon>
        <taxon>Candidatus Chisholmiibacteriota</taxon>
    </lineage>
</organism>
<evidence type="ECO:0000256" key="1">
    <source>
        <dbReference type="ARBA" id="ARBA00007733"/>
    </source>
</evidence>
<dbReference type="SUPFAM" id="SSF52540">
    <property type="entry name" value="P-loop containing nucleoside triphosphate hydrolases"/>
    <property type="match status" value="1"/>
</dbReference>
<keyword evidence="3 8" id="KW-0396">Initiation factor</keyword>